<name>A0AB39UWR3_9GAMM</name>
<reference evidence="2" key="1">
    <citation type="submission" date="2024-05" db="EMBL/GenBank/DDBJ databases">
        <title>Genome sequencing of novel strain.</title>
        <authorList>
            <person name="Ganbat D."/>
            <person name="Ganbat S."/>
            <person name="Lee S.-J."/>
        </authorList>
    </citation>
    <scope>NUCLEOTIDE SEQUENCE</scope>
    <source>
        <strain evidence="2">SMD15-11</strain>
    </source>
</reference>
<accession>A0AB39UWR3</accession>
<feature type="signal peptide" evidence="1">
    <location>
        <begin position="1"/>
        <end position="24"/>
    </location>
</feature>
<evidence type="ECO:0000256" key="1">
    <source>
        <dbReference type="SAM" id="SignalP"/>
    </source>
</evidence>
<dbReference type="RefSeq" id="WP_369601620.1">
    <property type="nucleotide sequence ID" value="NZ_CP154858.1"/>
</dbReference>
<keyword evidence="1" id="KW-0732">Signal</keyword>
<dbReference type="EMBL" id="CP154858">
    <property type="protein sequence ID" value="XDT72614.1"/>
    <property type="molecule type" value="Genomic_DNA"/>
</dbReference>
<feature type="chain" id="PRO_5044299854" evidence="1">
    <location>
        <begin position="25"/>
        <end position="281"/>
    </location>
</feature>
<sequence length="281" mass="30517">MARKTSGGAVLLLWLLAQAFSATAAIRNNNHVFALTRQCDAGLEAMAGILNKPLPDPPAPVFQNTLPIHLYARTLDFYDQVRQLQTARGATPLPPESLPEGTVAPRHVHALLEKACRGVFDLLVAAGSQIPEEPDLPLGKTVDDNYTQLWRLTQRMAALVPPPNAKDVARELDRVSAALDALAKARSLHEASGTIPAADNTPSERTLLLISYQILHLTGRLQRQLDVEPIRPGSLKTGPVTLSDLYDVARMLSADLHRTFQSLNLASLPSPNPLRAPRSPI</sequence>
<proteinExistence type="predicted"/>
<evidence type="ECO:0000313" key="2">
    <source>
        <dbReference type="EMBL" id="XDT72614.1"/>
    </source>
</evidence>
<dbReference type="AlphaFoldDB" id="A0AB39UWR3"/>
<organism evidence="2">
    <name type="scientific">Thermohahella caldifontis</name>
    <dbReference type="NCBI Taxonomy" id="3142973"/>
    <lineage>
        <taxon>Bacteria</taxon>
        <taxon>Pseudomonadati</taxon>
        <taxon>Pseudomonadota</taxon>
        <taxon>Gammaproteobacteria</taxon>
        <taxon>Oceanospirillales</taxon>
        <taxon>Hahellaceae</taxon>
        <taxon>Thermohahella</taxon>
    </lineage>
</organism>
<dbReference type="KEGG" id="tcd:AAIA72_01130"/>
<protein>
    <submittedName>
        <fullName evidence="2">Uncharacterized protein</fullName>
    </submittedName>
</protein>
<gene>
    <name evidence="2" type="ORF">AAIA72_01130</name>
</gene>